<sequence>MFRSSFFYNRMWNAFILTAAIIYAMIMIKLLFLRQADGYFSNRYNYNIVPFRTIRQYIVHREHFNTETWVKNLFGNIVLFIPLGVIGPLLNIRLFKKTLFLEVIISLLFCVELIQLITQVGSFDIDDIILNTFGALLGLLFTSLLRYTVK</sequence>
<feature type="transmembrane region" description="Helical" evidence="1">
    <location>
        <begin position="12"/>
        <end position="32"/>
    </location>
</feature>
<dbReference type="AlphaFoldDB" id="A0A6B8RHV4"/>
<feature type="transmembrane region" description="Helical" evidence="1">
    <location>
        <begin position="129"/>
        <end position="149"/>
    </location>
</feature>
<dbReference type="Pfam" id="PF04892">
    <property type="entry name" value="VanZ"/>
    <property type="match status" value="1"/>
</dbReference>
<feature type="transmembrane region" description="Helical" evidence="1">
    <location>
        <begin position="99"/>
        <end position="117"/>
    </location>
</feature>
<gene>
    <name evidence="3" type="ORF">EHS13_11525</name>
</gene>
<evidence type="ECO:0000259" key="2">
    <source>
        <dbReference type="Pfam" id="PF04892"/>
    </source>
</evidence>
<dbReference type="InterPro" id="IPR006976">
    <property type="entry name" value="VanZ-like"/>
</dbReference>
<reference evidence="4" key="1">
    <citation type="submission" date="2018-11" db="EMBL/GenBank/DDBJ databases">
        <title>Complete genome sequence of Paenibacillus sp. ML311-T8.</title>
        <authorList>
            <person name="Nam Y.-D."/>
            <person name="Kang J."/>
            <person name="Chung W.-H."/>
            <person name="Park Y.S."/>
        </authorList>
    </citation>
    <scope>NUCLEOTIDE SEQUENCE [LARGE SCALE GENOMIC DNA]</scope>
    <source>
        <strain evidence="4">ML311-T8</strain>
    </source>
</reference>
<protein>
    <submittedName>
        <fullName evidence="3">VanZ family protein</fullName>
    </submittedName>
</protein>
<evidence type="ECO:0000256" key="1">
    <source>
        <dbReference type="SAM" id="Phobius"/>
    </source>
</evidence>
<organism evidence="3 4">
    <name type="scientific">Paenibacillus psychroresistens</name>
    <dbReference type="NCBI Taxonomy" id="1778678"/>
    <lineage>
        <taxon>Bacteria</taxon>
        <taxon>Bacillati</taxon>
        <taxon>Bacillota</taxon>
        <taxon>Bacilli</taxon>
        <taxon>Bacillales</taxon>
        <taxon>Paenibacillaceae</taxon>
        <taxon>Paenibacillus</taxon>
    </lineage>
</organism>
<feature type="transmembrane region" description="Helical" evidence="1">
    <location>
        <begin position="73"/>
        <end position="92"/>
    </location>
</feature>
<evidence type="ECO:0000313" key="4">
    <source>
        <dbReference type="Proteomes" id="UP000426246"/>
    </source>
</evidence>
<evidence type="ECO:0000313" key="3">
    <source>
        <dbReference type="EMBL" id="QGQ95467.1"/>
    </source>
</evidence>
<dbReference type="PANTHER" id="PTHR36834">
    <property type="entry name" value="MEMBRANE PROTEIN-RELATED"/>
    <property type="match status" value="1"/>
</dbReference>
<dbReference type="InterPro" id="IPR053150">
    <property type="entry name" value="Teicoplanin_resist-assoc"/>
</dbReference>
<name>A0A6B8RHV4_9BACL</name>
<dbReference type="EMBL" id="CP034235">
    <property type="protein sequence ID" value="QGQ95467.1"/>
    <property type="molecule type" value="Genomic_DNA"/>
</dbReference>
<proteinExistence type="predicted"/>
<keyword evidence="1" id="KW-0472">Membrane</keyword>
<keyword evidence="1" id="KW-1133">Transmembrane helix</keyword>
<dbReference type="PANTHER" id="PTHR36834:SF1">
    <property type="entry name" value="INTEGRAL MEMBRANE PROTEIN"/>
    <property type="match status" value="1"/>
</dbReference>
<accession>A0A6B8RHV4</accession>
<dbReference type="KEGG" id="ppsc:EHS13_11525"/>
<keyword evidence="4" id="KW-1185">Reference proteome</keyword>
<keyword evidence="1" id="KW-0812">Transmembrane</keyword>
<dbReference type="Proteomes" id="UP000426246">
    <property type="component" value="Chromosome"/>
</dbReference>
<feature type="domain" description="VanZ-like" evidence="2">
    <location>
        <begin position="21"/>
        <end position="145"/>
    </location>
</feature>
<dbReference type="OrthoDB" id="4822551at2"/>